<proteinExistence type="predicted"/>
<evidence type="ECO:0000313" key="2">
    <source>
        <dbReference type="EMBL" id="KAF3043638.1"/>
    </source>
</evidence>
<evidence type="ECO:0000313" key="3">
    <source>
        <dbReference type="Proteomes" id="UP000758155"/>
    </source>
</evidence>
<dbReference type="AlphaFoldDB" id="A0A9P4WVZ2"/>
<reference evidence="2" key="1">
    <citation type="submission" date="2019-04" db="EMBL/GenBank/DDBJ databases">
        <title>Sequencing of skin fungus with MAO and IRED activity.</title>
        <authorList>
            <person name="Marsaioli A.J."/>
            <person name="Bonatto J.M.C."/>
            <person name="Reis Junior O."/>
        </authorList>
    </citation>
    <scope>NUCLEOTIDE SEQUENCE</scope>
    <source>
        <strain evidence="2">28M1</strain>
    </source>
</reference>
<protein>
    <submittedName>
        <fullName evidence="2">Uncharacterized protein</fullName>
    </submittedName>
</protein>
<accession>A0A9P4WVZ2</accession>
<comment type="caution">
    <text evidence="2">The sequence shown here is derived from an EMBL/GenBank/DDBJ whole genome shotgun (WGS) entry which is preliminary data.</text>
</comment>
<feature type="coiled-coil region" evidence="1">
    <location>
        <begin position="254"/>
        <end position="281"/>
    </location>
</feature>
<dbReference type="EMBL" id="SWKV01000011">
    <property type="protein sequence ID" value="KAF3043638.1"/>
    <property type="molecule type" value="Genomic_DNA"/>
</dbReference>
<evidence type="ECO:0000256" key="1">
    <source>
        <dbReference type="SAM" id="Coils"/>
    </source>
</evidence>
<sequence>MSEEQAAHHLLNVLEERGLNVDLDKILLGFEDEDTKGEAAAWVHEYLNEETLLTKEELELYQALKRKGLSHQYDSEGEPVRPVLDHEIAAAIESLQSSTAAIEQQCRVLEAQRDALMKLKALDKPNLDVEHARNERRRKEGQEKARLDVAIDDVSTAITEQLTDARREIDSEKSALKTYVAERLSSDDQILGRLPNIVSTIVAEAEISEDEKSMEQWCRAIISFRTAEIKARVDAVYLNSLSEKTNGHLPNRTEAELQQRKDALQAEMEELHAEVASIAEMVVEHELRKPMVEVKERKEKERALARTAWLNYVLSTLDYMGRRLEVVSVFSTDVDEFHQAIAHVSEAACKRMPDVHAQRPTPIKRRTSSVPLSAFTPMMKLKPTASLALPAALQDALRHAGISFHVLDTLEGLQDTLTQTQAERVKKGQDHFHATATTTHEQVAERSSRADRDLRIILDALYAYTPFQQVSLTNPKLEAQLKAMDRELDHKDRELLDAEGTELSLSDPKVRAFIAKYGRQGR</sequence>
<gene>
    <name evidence="2" type="ORF">E8E12_002741</name>
</gene>
<dbReference type="Proteomes" id="UP000758155">
    <property type="component" value="Unassembled WGS sequence"/>
</dbReference>
<keyword evidence="3" id="KW-1185">Reference proteome</keyword>
<name>A0A9P4WVZ2_9PLEO</name>
<dbReference type="OrthoDB" id="5314201at2759"/>
<organism evidence="2 3">
    <name type="scientific">Didymella heteroderae</name>
    <dbReference type="NCBI Taxonomy" id="1769908"/>
    <lineage>
        <taxon>Eukaryota</taxon>
        <taxon>Fungi</taxon>
        <taxon>Dikarya</taxon>
        <taxon>Ascomycota</taxon>
        <taxon>Pezizomycotina</taxon>
        <taxon>Dothideomycetes</taxon>
        <taxon>Pleosporomycetidae</taxon>
        <taxon>Pleosporales</taxon>
        <taxon>Pleosporineae</taxon>
        <taxon>Didymellaceae</taxon>
        <taxon>Didymella</taxon>
    </lineage>
</organism>
<keyword evidence="1" id="KW-0175">Coiled coil</keyword>